<name>A0ACC1LUY0_9FUNG</name>
<evidence type="ECO:0000313" key="1">
    <source>
        <dbReference type="EMBL" id="KAJ2880117.1"/>
    </source>
</evidence>
<evidence type="ECO:0000313" key="2">
    <source>
        <dbReference type="Proteomes" id="UP001139981"/>
    </source>
</evidence>
<keyword evidence="2" id="KW-1185">Reference proteome</keyword>
<organism evidence="1 2">
    <name type="scientific">Coemansia aciculifera</name>
    <dbReference type="NCBI Taxonomy" id="417176"/>
    <lineage>
        <taxon>Eukaryota</taxon>
        <taxon>Fungi</taxon>
        <taxon>Fungi incertae sedis</taxon>
        <taxon>Zoopagomycota</taxon>
        <taxon>Kickxellomycotina</taxon>
        <taxon>Kickxellomycetes</taxon>
        <taxon>Kickxellales</taxon>
        <taxon>Kickxellaceae</taxon>
        <taxon>Coemansia</taxon>
    </lineage>
</organism>
<comment type="caution">
    <text evidence="1">The sequence shown here is derived from an EMBL/GenBank/DDBJ whole genome shotgun (WGS) entry which is preliminary data.</text>
</comment>
<proteinExistence type="predicted"/>
<dbReference type="Proteomes" id="UP001139981">
    <property type="component" value="Unassembled WGS sequence"/>
</dbReference>
<accession>A0ACC1LUY0</accession>
<sequence>VWDVAEAQDYADLENKKKKNMQSTAGGGKNRFMARMAEEKARLIAQRQAKKTYKPDLIVALNPLECRTMLAESQLALVPTVGIVDTNCDPRCVTYPIPCNDDSLRGVTIVAGVLAHAARDGLDRRRAQLSQAVAKQSKIDIDIAANREASRTKFQFD</sequence>
<gene>
    <name evidence="1" type="ORF">IWW38_006003</name>
</gene>
<dbReference type="EMBL" id="JANBVB010003171">
    <property type="protein sequence ID" value="KAJ2880117.1"/>
    <property type="molecule type" value="Genomic_DNA"/>
</dbReference>
<reference evidence="1" key="1">
    <citation type="submission" date="2022-07" db="EMBL/GenBank/DDBJ databases">
        <title>Phylogenomic reconstructions and comparative analyses of Kickxellomycotina fungi.</title>
        <authorList>
            <person name="Reynolds N.K."/>
            <person name="Stajich J.E."/>
            <person name="Barry K."/>
            <person name="Grigoriev I.V."/>
            <person name="Crous P."/>
            <person name="Smith M.E."/>
        </authorList>
    </citation>
    <scope>NUCLEOTIDE SEQUENCE</scope>
    <source>
        <strain evidence="1">CBS 190363</strain>
    </source>
</reference>
<protein>
    <submittedName>
        <fullName evidence="1">Uncharacterized protein</fullName>
    </submittedName>
</protein>
<feature type="non-terminal residue" evidence="1">
    <location>
        <position position="1"/>
    </location>
</feature>